<sequence>MFVNLLIPRWRHPNAAIRCHAAAKLNPHKPAHVEKLWQLANHDPAPEVQRIAITRLNDIHRLLELLQREDRPLQSELAAMRLSELYEQQHLNLNTLADTGQFALTQLLCQSQNSLLHESLLPRIQQQPLLAKLAMQSSLAATRQQAAIRLEEDSCIESVRQYAKEHDKAVYRIIREHLKRKQQLETERQLAASQAEQFLQQLHSLLNQPEHPHLAARLEHLRQQWQQLPHTVTQAYTEFPKLSDKADALILQQQAAAAHEAQQRAAQAALTAQLNALDQQLQHSLQSLSSTSTQALQQLSDAFERIAADTLLTTEQKQCLEQLQQRLSWCQTLSEDADALTTSLQVSAEELDDTALQSLIGTVQQQLSTYYHWPTDTPRPELLLNLQRHLEQLQQQLQHRQQQAAEQAEIEQWQHFSIIAQKEQLCVAMETLIDIDLPPSDRAQQIRSLQQQWKALDHSNQVSVKSLWDRFHQAAQQAYEPCDQYFREQSRLRAWNLTQREQICTHLQSYFDTLDWQQPDWHALEAILKKAKMEWRRYAPVDRAPGKPLQLHFNSLIQQAETALDAHRAACAEAKQSLVDHAAQLAECDADELQSATQQLKQLQQQWKQLGATEHSRERQLWQAFRGHGDRLFARLRAQQDATDSTSSETDARLLCIRLEILLHQPSPETDQCLRMEYQMQRLEAALETPTTDQQLSELEQLRQMWKQQGFAESFPELDQRFQRLLQQTGKTE</sequence>
<dbReference type="OrthoDB" id="5523335at2"/>
<evidence type="ECO:0008006" key="4">
    <source>
        <dbReference type="Google" id="ProtNLM"/>
    </source>
</evidence>
<name>A0A063Y7T6_9GAMM</name>
<dbReference type="STRING" id="267850.ADINL_1413"/>
<feature type="coiled-coil region" evidence="1">
    <location>
        <begin position="383"/>
        <end position="410"/>
    </location>
</feature>
<dbReference type="Proteomes" id="UP000027318">
    <property type="component" value="Unassembled WGS sequence"/>
</dbReference>
<feature type="coiled-coil region" evidence="1">
    <location>
        <begin position="174"/>
        <end position="201"/>
    </location>
</feature>
<reference evidence="2 3" key="1">
    <citation type="journal article" date="2005" name="Int. J. Syst. Evol. Microbiol.">
        <title>Nitrincola lacisaponensis gen. nov., sp. nov., a novel alkaliphilic bacterium isolated from an alkaline, saline lake.</title>
        <authorList>
            <person name="Dimitriu P.A."/>
            <person name="Shukla S.K."/>
            <person name="Conradt J."/>
            <person name="Marquez M.C."/>
            <person name="Ventosa A."/>
            <person name="Maglia A."/>
            <person name="Peyton B.M."/>
            <person name="Pinkart H.C."/>
            <person name="Mormile M.R."/>
        </authorList>
    </citation>
    <scope>NUCLEOTIDE SEQUENCE [LARGE SCALE GENOMIC DNA]</scope>
    <source>
        <strain evidence="2 3">4CA</strain>
    </source>
</reference>
<keyword evidence="1" id="KW-0175">Coiled coil</keyword>
<organism evidence="2 3">
    <name type="scientific">Nitrincola lacisaponensis</name>
    <dbReference type="NCBI Taxonomy" id="267850"/>
    <lineage>
        <taxon>Bacteria</taxon>
        <taxon>Pseudomonadati</taxon>
        <taxon>Pseudomonadota</taxon>
        <taxon>Gammaproteobacteria</taxon>
        <taxon>Oceanospirillales</taxon>
        <taxon>Oceanospirillaceae</taxon>
        <taxon>Nitrincola</taxon>
    </lineage>
</organism>
<evidence type="ECO:0000313" key="2">
    <source>
        <dbReference type="EMBL" id="KDE40821.1"/>
    </source>
</evidence>
<dbReference type="AlphaFoldDB" id="A0A063Y7T6"/>
<protein>
    <recommendedName>
        <fullName evidence="4">DUF349 domain-containing protein</fullName>
    </recommendedName>
</protein>
<dbReference type="RefSeq" id="WP_036545299.1">
    <property type="nucleotide sequence ID" value="NZ_JMSZ01000016.1"/>
</dbReference>
<comment type="caution">
    <text evidence="2">The sequence shown here is derived from an EMBL/GenBank/DDBJ whole genome shotgun (WGS) entry which is preliminary data.</text>
</comment>
<dbReference type="EMBL" id="JMSZ01000016">
    <property type="protein sequence ID" value="KDE40821.1"/>
    <property type="molecule type" value="Genomic_DNA"/>
</dbReference>
<dbReference type="Pfam" id="PF03993">
    <property type="entry name" value="DUF349"/>
    <property type="match status" value="2"/>
</dbReference>
<accession>A0A063Y7T6</accession>
<keyword evidence="3" id="KW-1185">Reference proteome</keyword>
<dbReference type="InterPro" id="IPR007139">
    <property type="entry name" value="DUF349"/>
</dbReference>
<evidence type="ECO:0000313" key="3">
    <source>
        <dbReference type="Proteomes" id="UP000027318"/>
    </source>
</evidence>
<feature type="coiled-coil region" evidence="1">
    <location>
        <begin position="557"/>
        <end position="613"/>
    </location>
</feature>
<evidence type="ECO:0000256" key="1">
    <source>
        <dbReference type="SAM" id="Coils"/>
    </source>
</evidence>
<gene>
    <name evidence="2" type="ORF">ADINL_1413</name>
</gene>
<proteinExistence type="predicted"/>
<dbReference type="PATRIC" id="fig|267850.7.peg.1408"/>